<dbReference type="PROSITE" id="PS51767">
    <property type="entry name" value="PEPTIDASE_A1"/>
    <property type="match status" value="1"/>
</dbReference>
<dbReference type="FunFam" id="2.40.70.10:FF:000009">
    <property type="entry name" value="Aspartic proteinase A1"/>
    <property type="match status" value="1"/>
</dbReference>
<proteinExistence type="inferred from homology"/>
<evidence type="ECO:0000313" key="14">
    <source>
        <dbReference type="Proteomes" id="UP000186922"/>
    </source>
</evidence>
<comment type="similarity">
    <text evidence="1 10">Belongs to the peptidase A1 family.</text>
</comment>
<keyword evidence="4 10" id="KW-0064">Aspartyl protease</keyword>
<dbReference type="PROSITE" id="PS00141">
    <property type="entry name" value="ASP_PROTEASE"/>
    <property type="match status" value="2"/>
</dbReference>
<evidence type="ECO:0000313" key="13">
    <source>
        <dbReference type="EMBL" id="GAV01781.1"/>
    </source>
</evidence>
<keyword evidence="14" id="KW-1185">Reference proteome</keyword>
<evidence type="ECO:0000256" key="8">
    <source>
        <dbReference type="PIRSR" id="PIRSR601461-1"/>
    </source>
</evidence>
<dbReference type="OrthoDB" id="771136at2759"/>
<name>A0A1D1VLH3_RAMVA</name>
<dbReference type="Proteomes" id="UP000186922">
    <property type="component" value="Unassembled WGS sequence"/>
</dbReference>
<evidence type="ECO:0000256" key="6">
    <source>
        <dbReference type="ARBA" id="ARBA00023157"/>
    </source>
</evidence>
<dbReference type="FunFam" id="2.40.70.10:FF:000044">
    <property type="entry name" value="Lysosomal aspartic protease"/>
    <property type="match status" value="1"/>
</dbReference>
<evidence type="ECO:0000256" key="7">
    <source>
        <dbReference type="ARBA" id="ARBA00023180"/>
    </source>
</evidence>
<dbReference type="PANTHER" id="PTHR47966">
    <property type="entry name" value="BETA-SITE APP-CLEAVING ENZYME, ISOFORM A-RELATED"/>
    <property type="match status" value="1"/>
</dbReference>
<feature type="active site" evidence="8">
    <location>
        <position position="292"/>
    </location>
</feature>
<keyword evidence="3 11" id="KW-0732">Signal</keyword>
<feature type="signal peptide" evidence="11">
    <location>
        <begin position="1"/>
        <end position="18"/>
    </location>
</feature>
<dbReference type="SUPFAM" id="SSF50630">
    <property type="entry name" value="Acid proteases"/>
    <property type="match status" value="1"/>
</dbReference>
<evidence type="ECO:0000256" key="1">
    <source>
        <dbReference type="ARBA" id="ARBA00007447"/>
    </source>
</evidence>
<feature type="domain" description="Peptidase A1" evidence="12">
    <location>
        <begin position="86"/>
        <end position="404"/>
    </location>
</feature>
<comment type="caution">
    <text evidence="13">The sequence shown here is derived from an EMBL/GenBank/DDBJ whole genome shotgun (WGS) entry which is preliminary data.</text>
</comment>
<evidence type="ECO:0000256" key="4">
    <source>
        <dbReference type="ARBA" id="ARBA00022750"/>
    </source>
</evidence>
<dbReference type="InterPro" id="IPR001969">
    <property type="entry name" value="Aspartic_peptidase_AS"/>
</dbReference>
<dbReference type="PANTHER" id="PTHR47966:SF51">
    <property type="entry name" value="BETA-SITE APP-CLEAVING ENZYME, ISOFORM A-RELATED"/>
    <property type="match status" value="1"/>
</dbReference>
<feature type="disulfide bond" evidence="9">
    <location>
        <begin position="326"/>
        <end position="363"/>
    </location>
</feature>
<dbReference type="InterPro" id="IPR033121">
    <property type="entry name" value="PEPTIDASE_A1"/>
</dbReference>
<dbReference type="GO" id="GO:0004190">
    <property type="term" value="F:aspartic-type endopeptidase activity"/>
    <property type="evidence" value="ECO:0007669"/>
    <property type="project" value="UniProtKB-KW"/>
</dbReference>
<dbReference type="GO" id="GO:0006508">
    <property type="term" value="P:proteolysis"/>
    <property type="evidence" value="ECO:0007669"/>
    <property type="project" value="UniProtKB-KW"/>
</dbReference>
<evidence type="ECO:0000256" key="11">
    <source>
        <dbReference type="SAM" id="SignalP"/>
    </source>
</evidence>
<evidence type="ECO:0000256" key="5">
    <source>
        <dbReference type="ARBA" id="ARBA00022801"/>
    </source>
</evidence>
<dbReference type="STRING" id="947166.A0A1D1VLH3"/>
<dbReference type="Pfam" id="PF00026">
    <property type="entry name" value="Asp"/>
    <property type="match status" value="1"/>
</dbReference>
<keyword evidence="7" id="KW-0325">Glycoprotein</keyword>
<dbReference type="PRINTS" id="PR00792">
    <property type="entry name" value="PEPSIN"/>
</dbReference>
<feature type="chain" id="PRO_5008898573" description="Peptidase A1 domain-containing protein" evidence="11">
    <location>
        <begin position="19"/>
        <end position="416"/>
    </location>
</feature>
<dbReference type="InterPro" id="IPR001461">
    <property type="entry name" value="Aspartic_peptidase_A1"/>
</dbReference>
<dbReference type="InterPro" id="IPR021109">
    <property type="entry name" value="Peptidase_aspartic_dom_sf"/>
</dbReference>
<keyword evidence="5 10" id="KW-0378">Hydrolase</keyword>
<sequence length="416" mass="45075">MKLVFLLLLVILWSCAECQRGKILRVPVKRMESVRKSLAEVGTSIAMLKQRYTLMGPAGDGLRSSNGWSKVDPIPERLENYLDAQYYGEISIGTPGQAFRVVFDTGSSNLWVPSKKCALSDIACLVHRKYDSGKSSTYQSNGTDFEIRYGSGSLTGFLSTDDVEFGSVVIQDQTFAEATKQPGLVFVAAKFDGILGMGYPQISVGHVTPVFNNMVDQGLVPAAIFSFYLSRDVNSTTGGEMLLGGSDPDYYVAPFAYSAVTKKGYWQFKMDGVKVAGKGVDICSGGCEAIADTGTSLLAGPSQEVKLINQAIGAKPFVGGEYVLNCGSIDSLPDITFVIGGTPFTLKGRDYVMQISQMGQTICLSGFMGLDVPAPLGPLWILGDVFIGRYYTEFDMEQNRVGFAKVKTSSRRSNRQ</sequence>
<evidence type="ECO:0000256" key="10">
    <source>
        <dbReference type="RuleBase" id="RU000454"/>
    </source>
</evidence>
<evidence type="ECO:0000259" key="12">
    <source>
        <dbReference type="PROSITE" id="PS51767"/>
    </source>
</evidence>
<dbReference type="AlphaFoldDB" id="A0A1D1VLH3"/>
<organism evidence="13 14">
    <name type="scientific">Ramazzottius varieornatus</name>
    <name type="common">Water bear</name>
    <name type="synonym">Tardigrade</name>
    <dbReference type="NCBI Taxonomy" id="947166"/>
    <lineage>
        <taxon>Eukaryota</taxon>
        <taxon>Metazoa</taxon>
        <taxon>Ecdysozoa</taxon>
        <taxon>Tardigrada</taxon>
        <taxon>Eutardigrada</taxon>
        <taxon>Parachela</taxon>
        <taxon>Hypsibioidea</taxon>
        <taxon>Ramazzottiidae</taxon>
        <taxon>Ramazzottius</taxon>
    </lineage>
</organism>
<evidence type="ECO:0000256" key="2">
    <source>
        <dbReference type="ARBA" id="ARBA00022670"/>
    </source>
</evidence>
<keyword evidence="2 10" id="KW-0645">Protease</keyword>
<accession>A0A1D1VLH3</accession>
<protein>
    <recommendedName>
        <fullName evidence="12">Peptidase A1 domain-containing protein</fullName>
    </recommendedName>
</protein>
<dbReference type="Gene3D" id="2.40.70.10">
    <property type="entry name" value="Acid Proteases"/>
    <property type="match status" value="2"/>
</dbReference>
<gene>
    <name evidence="13" type="primary">RvY_12437-1</name>
    <name evidence="13" type="synonym">RvY_12437.1</name>
    <name evidence="13" type="ORF">RvY_12437</name>
</gene>
<evidence type="ECO:0000256" key="9">
    <source>
        <dbReference type="PIRSR" id="PIRSR601461-2"/>
    </source>
</evidence>
<reference evidence="13 14" key="1">
    <citation type="journal article" date="2016" name="Nat. Commun.">
        <title>Extremotolerant tardigrade genome and improved radiotolerance of human cultured cells by tardigrade-unique protein.</title>
        <authorList>
            <person name="Hashimoto T."/>
            <person name="Horikawa D.D."/>
            <person name="Saito Y."/>
            <person name="Kuwahara H."/>
            <person name="Kozuka-Hata H."/>
            <person name="Shin-I T."/>
            <person name="Minakuchi Y."/>
            <person name="Ohishi K."/>
            <person name="Motoyama A."/>
            <person name="Aizu T."/>
            <person name="Enomoto A."/>
            <person name="Kondo K."/>
            <person name="Tanaka S."/>
            <person name="Hara Y."/>
            <person name="Koshikawa S."/>
            <person name="Sagara H."/>
            <person name="Miura T."/>
            <person name="Yokobori S."/>
            <person name="Miyagawa K."/>
            <person name="Suzuki Y."/>
            <person name="Kubo T."/>
            <person name="Oyama M."/>
            <person name="Kohara Y."/>
            <person name="Fujiyama A."/>
            <person name="Arakawa K."/>
            <person name="Katayama T."/>
            <person name="Toyoda A."/>
            <person name="Kunieda T."/>
        </authorList>
    </citation>
    <scope>NUCLEOTIDE SEQUENCE [LARGE SCALE GENOMIC DNA]</scope>
    <source>
        <strain evidence="13 14">YOKOZUNA-1</strain>
    </source>
</reference>
<feature type="active site" evidence="8">
    <location>
        <position position="104"/>
    </location>
</feature>
<evidence type="ECO:0000256" key="3">
    <source>
        <dbReference type="ARBA" id="ARBA00022729"/>
    </source>
</evidence>
<keyword evidence="6 9" id="KW-1015">Disulfide bond</keyword>
<dbReference type="EMBL" id="BDGG01000007">
    <property type="protein sequence ID" value="GAV01781.1"/>
    <property type="molecule type" value="Genomic_DNA"/>
</dbReference>
<feature type="disulfide bond" evidence="9">
    <location>
        <begin position="117"/>
        <end position="124"/>
    </location>
</feature>